<proteinExistence type="predicted"/>
<evidence type="ECO:0000259" key="2">
    <source>
        <dbReference type="PROSITE" id="PS50853"/>
    </source>
</evidence>
<organism evidence="3">
    <name type="scientific">Arion vulgaris</name>
    <dbReference type="NCBI Taxonomy" id="1028688"/>
    <lineage>
        <taxon>Eukaryota</taxon>
        <taxon>Metazoa</taxon>
        <taxon>Spiralia</taxon>
        <taxon>Lophotrochozoa</taxon>
        <taxon>Mollusca</taxon>
        <taxon>Gastropoda</taxon>
        <taxon>Heterobranchia</taxon>
        <taxon>Euthyneura</taxon>
        <taxon>Panpulmonata</taxon>
        <taxon>Eupulmonata</taxon>
        <taxon>Stylommatophora</taxon>
        <taxon>Helicina</taxon>
        <taxon>Arionoidea</taxon>
        <taxon>Arionidae</taxon>
        <taxon>Arion</taxon>
    </lineage>
</organism>
<dbReference type="SUPFAM" id="SSF49265">
    <property type="entry name" value="Fibronectin type III"/>
    <property type="match status" value="1"/>
</dbReference>
<dbReference type="GO" id="GO:0003712">
    <property type="term" value="F:transcription coregulator activity"/>
    <property type="evidence" value="ECO:0007669"/>
    <property type="project" value="TreeGrafter"/>
</dbReference>
<dbReference type="CDD" id="cd00063">
    <property type="entry name" value="FN3"/>
    <property type="match status" value="1"/>
</dbReference>
<feature type="region of interest" description="Disordered" evidence="1">
    <location>
        <begin position="99"/>
        <end position="185"/>
    </location>
</feature>
<dbReference type="PANTHER" id="PTHR23210">
    <property type="entry name" value="ACTIVATING TRANSCRIPTION FACTOR 7 INTERACTING PROTEIN"/>
    <property type="match status" value="1"/>
</dbReference>
<dbReference type="InterPro" id="IPR013783">
    <property type="entry name" value="Ig-like_fold"/>
</dbReference>
<feature type="region of interest" description="Disordered" evidence="1">
    <location>
        <begin position="304"/>
        <end position="345"/>
    </location>
</feature>
<feature type="non-terminal residue" evidence="3">
    <location>
        <position position="1"/>
    </location>
</feature>
<feature type="compositionally biased region" description="Polar residues" evidence="1">
    <location>
        <begin position="306"/>
        <end position="343"/>
    </location>
</feature>
<dbReference type="GO" id="GO:0006355">
    <property type="term" value="P:regulation of DNA-templated transcription"/>
    <property type="evidence" value="ECO:0007669"/>
    <property type="project" value="TreeGrafter"/>
</dbReference>
<evidence type="ECO:0000313" key="3">
    <source>
        <dbReference type="EMBL" id="CEK86002.1"/>
    </source>
</evidence>
<feature type="compositionally biased region" description="Polar residues" evidence="1">
    <location>
        <begin position="148"/>
        <end position="168"/>
    </location>
</feature>
<dbReference type="PROSITE" id="PS50853">
    <property type="entry name" value="FN3"/>
    <property type="match status" value="1"/>
</dbReference>
<evidence type="ECO:0000256" key="1">
    <source>
        <dbReference type="SAM" id="MobiDB-lite"/>
    </source>
</evidence>
<dbReference type="EMBL" id="HACG01039137">
    <property type="protein sequence ID" value="CEK86002.1"/>
    <property type="molecule type" value="Transcribed_RNA"/>
</dbReference>
<reference evidence="3" key="1">
    <citation type="submission" date="2014-12" db="EMBL/GenBank/DDBJ databases">
        <title>Insight into the proteome of Arion vulgaris.</title>
        <authorList>
            <person name="Aradska J."/>
            <person name="Bulat T."/>
            <person name="Smidak R."/>
            <person name="Sarate P."/>
            <person name="Gangsoo J."/>
            <person name="Sialana F."/>
            <person name="Bilban M."/>
            <person name="Lubec G."/>
        </authorList>
    </citation>
    <scope>NUCLEOTIDE SEQUENCE</scope>
    <source>
        <tissue evidence="3">Skin</tissue>
    </source>
</reference>
<gene>
    <name evidence="3" type="primary">ORF151340</name>
    <name evidence="4" type="synonym">ORF151344</name>
</gene>
<protein>
    <recommendedName>
        <fullName evidence="2">Fibronectin type-III domain-containing protein</fullName>
    </recommendedName>
</protein>
<dbReference type="PANTHER" id="PTHR23210:SF26">
    <property type="entry name" value="ACTIVATING TRANSCRIPTION FACTOR 7-INTERACTING PROTEIN 1"/>
    <property type="match status" value="1"/>
</dbReference>
<sequence length="478" mass="51254">LDRLTLRTKGMQSASNLWRETAKHLEKSVVELAAVNQKLDKNKTNSSVIKQLESRSIGIQVGEDKQISQNKVVNGPSYKRPENVISSAGQLLPPFVPLSPSLHTQQPVRQQQILPRPSNSPVMRSPSLITQPPVPRTQNRPGRPPLSGTLNTPSTTPLRFASSPQSRMLQPPTVRPPMTPHSLHNVDNLIDLTDDEDYSRRTITKATKSPLSLQGIPIVPKSGIGGKTPGNGSIQPGSIAQGTGILVGQNGQILQPASQSQHFTGNPGIGGSANSSFQLVTISNTPAQAPGSFFALVPGSRPSVPAVTSVSAGKSNMSNNKRGLPQNSAQNVSSSAKTTSHSLPPSFHISNKHPAPLPSGMDVGNAPLTAKNRPPKPGLKISRVSQGIVLSWNMPSLNNVESISSYQLFAYQESESAMPRSSLWKKVGDVKALPLPMACTLTQFQEGNKYHFAVRAVDQYGRWGLYSDPSSIFLSSKT</sequence>
<dbReference type="InterPro" id="IPR003961">
    <property type="entry name" value="FN3_dom"/>
</dbReference>
<dbReference type="InterPro" id="IPR056565">
    <property type="entry name" value="Fn3_ATF7IP"/>
</dbReference>
<dbReference type="GO" id="GO:0005667">
    <property type="term" value="C:transcription regulator complex"/>
    <property type="evidence" value="ECO:0007669"/>
    <property type="project" value="TreeGrafter"/>
</dbReference>
<dbReference type="EMBL" id="HACG01039138">
    <property type="protein sequence ID" value="CEK86003.1"/>
    <property type="molecule type" value="Transcribed_RNA"/>
</dbReference>
<dbReference type="SMART" id="SM00060">
    <property type="entry name" value="FN3"/>
    <property type="match status" value="1"/>
</dbReference>
<dbReference type="Pfam" id="PF16794">
    <property type="entry name" value="fn3_4"/>
    <property type="match status" value="1"/>
</dbReference>
<accession>A0A0B7AZH7</accession>
<feature type="domain" description="Fibronectin type-III" evidence="2">
    <location>
        <begin position="373"/>
        <end position="478"/>
    </location>
</feature>
<dbReference type="Gene3D" id="2.60.40.10">
    <property type="entry name" value="Immunoglobulins"/>
    <property type="match status" value="1"/>
</dbReference>
<dbReference type="InterPro" id="IPR036116">
    <property type="entry name" value="FN3_sf"/>
</dbReference>
<dbReference type="GO" id="GO:0005634">
    <property type="term" value="C:nucleus"/>
    <property type="evidence" value="ECO:0007669"/>
    <property type="project" value="TreeGrafter"/>
</dbReference>
<dbReference type="InterPro" id="IPR026085">
    <property type="entry name" value="ATF7-int"/>
</dbReference>
<evidence type="ECO:0000313" key="4">
    <source>
        <dbReference type="EMBL" id="CEK86003.1"/>
    </source>
</evidence>
<dbReference type="AlphaFoldDB" id="A0A0B7AZH7"/>
<name>A0A0B7AZH7_9EUPU</name>
<feature type="compositionally biased region" description="Polar residues" evidence="1">
    <location>
        <begin position="103"/>
        <end position="140"/>
    </location>
</feature>